<evidence type="ECO:0000256" key="2">
    <source>
        <dbReference type="SAM" id="MobiDB-lite"/>
    </source>
</evidence>
<organism evidence="3">
    <name type="scientific">Cyprinus carpio</name>
    <name type="common">Common carp</name>
    <dbReference type="NCBI Taxonomy" id="7962"/>
    <lineage>
        <taxon>Eukaryota</taxon>
        <taxon>Metazoa</taxon>
        <taxon>Chordata</taxon>
        <taxon>Craniata</taxon>
        <taxon>Vertebrata</taxon>
        <taxon>Euteleostomi</taxon>
        <taxon>Actinopterygii</taxon>
        <taxon>Neopterygii</taxon>
        <taxon>Teleostei</taxon>
        <taxon>Ostariophysi</taxon>
        <taxon>Cypriniformes</taxon>
        <taxon>Cyprinidae</taxon>
        <taxon>Cyprininae</taxon>
        <taxon>Cyprinus</taxon>
    </lineage>
</organism>
<evidence type="ECO:0000313" key="3">
    <source>
        <dbReference type="RefSeq" id="XP_042624682.1"/>
    </source>
</evidence>
<sequence>MTRKARWARDEYKRQSLQAIEKSHVAGLSGHFQNQSYWSHNTFIEPSVSPVPSNEVRPRPGLQCAEPPLCQCRQSRRHSSSATQTLMDSPAWVRTPRPSSREMLILWFTEEQKPKQAGYERNGNDIAPWFHGGSHHNYKERAAAGGLQADWALCGLQRDFP</sequence>
<reference evidence="3" key="1">
    <citation type="submission" date="2025-08" db="UniProtKB">
        <authorList>
            <consortium name="RefSeq"/>
        </authorList>
    </citation>
    <scope>IDENTIFICATION</scope>
    <source>
        <tissue evidence="3">Muscle</tissue>
    </source>
</reference>
<feature type="region of interest" description="Disordered" evidence="2">
    <location>
        <begin position="75"/>
        <end position="95"/>
    </location>
</feature>
<dbReference type="OrthoDB" id="10003345at2759"/>
<dbReference type="GO" id="GO:0005737">
    <property type="term" value="C:cytoplasm"/>
    <property type="evidence" value="ECO:0007669"/>
    <property type="project" value="TreeGrafter"/>
</dbReference>
<dbReference type="GeneID" id="109065894"/>
<dbReference type="PANTHER" id="PTHR14388">
    <property type="entry name" value="T CELL-SPECIFIC ADAPTER PROTEIN TSAD"/>
    <property type="match status" value="1"/>
</dbReference>
<dbReference type="RefSeq" id="XP_042624682.1">
    <property type="nucleotide sequence ID" value="XM_042768748.1"/>
</dbReference>
<accession>A0A9R0B780</accession>
<protein>
    <submittedName>
        <fullName evidence="3">SH2 domain-containing protein 4B-like</fullName>
    </submittedName>
</protein>
<dbReference type="PANTHER" id="PTHR14388:SF7">
    <property type="entry name" value="SH2 DOMAIN-CONTAINING PROTEIN 4B"/>
    <property type="match status" value="1"/>
</dbReference>
<dbReference type="KEGG" id="ccar:109065894"/>
<gene>
    <name evidence="3" type="primary">LOC109065894</name>
</gene>
<dbReference type="Proteomes" id="UP001155660">
    <property type="component" value="Chromosome A13"/>
</dbReference>
<name>A0A9R0B780_CYPCA</name>
<keyword evidence="1" id="KW-0727">SH2 domain</keyword>
<proteinExistence type="predicted"/>
<dbReference type="AlphaFoldDB" id="A0A9R0B780"/>
<evidence type="ECO:0000256" key="1">
    <source>
        <dbReference type="ARBA" id="ARBA00022999"/>
    </source>
</evidence>